<name>A0A093RYZ4_9GAMM</name>
<evidence type="ECO:0000313" key="1">
    <source>
        <dbReference type="EMBL" id="KFX03066.1"/>
    </source>
</evidence>
<comment type="caution">
    <text evidence="1">The sequence shown here is derived from an EMBL/GenBank/DDBJ whole genome shotgun (WGS) entry which is preliminary data.</text>
</comment>
<dbReference type="EMBL" id="JQHM01000010">
    <property type="protein sequence ID" value="KFX03066.1"/>
    <property type="molecule type" value="Genomic_DNA"/>
</dbReference>
<protein>
    <submittedName>
        <fullName evidence="1">Uncharacterized protein</fullName>
    </submittedName>
</protein>
<sequence length="77" mass="8643">MRKACIDLVSETKIACLLAGAKGTGRCLYMVIVSKDISKIPSEEQWLKALKLCENKARELKYEVEYIWGKALAGIPR</sequence>
<gene>
    <name evidence="1" type="ORF">KP22_16800</name>
</gene>
<organism evidence="1 2">
    <name type="scientific">Pectobacterium betavasculorum</name>
    <dbReference type="NCBI Taxonomy" id="55207"/>
    <lineage>
        <taxon>Bacteria</taxon>
        <taxon>Pseudomonadati</taxon>
        <taxon>Pseudomonadota</taxon>
        <taxon>Gammaproteobacteria</taxon>
        <taxon>Enterobacterales</taxon>
        <taxon>Pectobacteriaceae</taxon>
        <taxon>Pectobacterium</taxon>
    </lineage>
</organism>
<accession>A0A093RYZ4</accession>
<dbReference type="AlphaFoldDB" id="A0A093RYZ4"/>
<dbReference type="Proteomes" id="UP000032874">
    <property type="component" value="Unassembled WGS sequence"/>
</dbReference>
<reference evidence="1 2" key="1">
    <citation type="submission" date="2014-08" db="EMBL/GenBank/DDBJ databases">
        <title>Genome sequences of NCPPB Pectobacterium isolates.</title>
        <authorList>
            <person name="Glover R.H."/>
            <person name="Sapp M."/>
            <person name="Elphinstone J."/>
        </authorList>
    </citation>
    <scope>NUCLEOTIDE SEQUENCE [LARGE SCALE GENOMIC DNA]</scope>
    <source>
        <strain evidence="1 2">NCPPB 2795</strain>
    </source>
</reference>
<evidence type="ECO:0000313" key="2">
    <source>
        <dbReference type="Proteomes" id="UP000032874"/>
    </source>
</evidence>
<dbReference type="STRING" id="55207.KP22_16800"/>
<proteinExistence type="predicted"/>
<dbReference type="RefSeq" id="WP_039325239.1">
    <property type="nucleotide sequence ID" value="NZ_JQHM01000010.1"/>
</dbReference>